<organism evidence="1 2">
    <name type="scientific">Planotetraspora silvatica</name>
    <dbReference type="NCBI Taxonomy" id="234614"/>
    <lineage>
        <taxon>Bacteria</taxon>
        <taxon>Bacillati</taxon>
        <taxon>Actinomycetota</taxon>
        <taxon>Actinomycetes</taxon>
        <taxon>Streptosporangiales</taxon>
        <taxon>Streptosporangiaceae</taxon>
        <taxon>Planotetraspora</taxon>
    </lineage>
</organism>
<proteinExistence type="predicted"/>
<keyword evidence="2" id="KW-1185">Reference proteome</keyword>
<dbReference type="RefSeq" id="WP_203977338.1">
    <property type="nucleotide sequence ID" value="NZ_BAAAKY010000045.1"/>
</dbReference>
<reference evidence="1" key="1">
    <citation type="submission" date="2021-01" db="EMBL/GenBank/DDBJ databases">
        <title>Whole genome shotgun sequence of Planotetraspora silvatica NBRC 100141.</title>
        <authorList>
            <person name="Komaki H."/>
            <person name="Tamura T."/>
        </authorList>
    </citation>
    <scope>NUCLEOTIDE SEQUENCE</scope>
    <source>
        <strain evidence="1">NBRC 100141</strain>
    </source>
</reference>
<sequence>MTSPHFLMELHVPACAVSNGSHAGHIPQLGAITRTGPAIMNGRVRPAVRPDVGVETHLDSADDQRVG</sequence>
<dbReference type="AlphaFoldDB" id="A0A8J3UQX4"/>
<gene>
    <name evidence="1" type="ORF">Psi02_46010</name>
</gene>
<name>A0A8J3UQX4_9ACTN</name>
<dbReference type="Proteomes" id="UP000644610">
    <property type="component" value="Unassembled WGS sequence"/>
</dbReference>
<evidence type="ECO:0000313" key="1">
    <source>
        <dbReference type="EMBL" id="GII48177.1"/>
    </source>
</evidence>
<protein>
    <submittedName>
        <fullName evidence="1">Uncharacterized protein</fullName>
    </submittedName>
</protein>
<evidence type="ECO:0000313" key="2">
    <source>
        <dbReference type="Proteomes" id="UP000644610"/>
    </source>
</evidence>
<dbReference type="EMBL" id="BOOQ01000030">
    <property type="protein sequence ID" value="GII48177.1"/>
    <property type="molecule type" value="Genomic_DNA"/>
</dbReference>
<accession>A0A8J3UQX4</accession>
<comment type="caution">
    <text evidence="1">The sequence shown here is derived from an EMBL/GenBank/DDBJ whole genome shotgun (WGS) entry which is preliminary data.</text>
</comment>